<reference evidence="2 3" key="1">
    <citation type="submission" date="2019-04" db="EMBL/GenBank/DDBJ databases">
        <title>Draft, Whole-Genome Sequence of the Anthracene-degrading Mycobacterium frederiksbergense LB501T, Isolated from a Polycyclic Aromatic Hydrocarbon (PAH)-Contaminated Soil.</title>
        <authorList>
            <person name="Augelletti F."/>
        </authorList>
    </citation>
    <scope>NUCLEOTIDE SEQUENCE [LARGE SCALE GENOMIC DNA]</scope>
    <source>
        <strain evidence="2 3">LB 501T</strain>
    </source>
</reference>
<dbReference type="SUPFAM" id="SSF54427">
    <property type="entry name" value="NTF2-like"/>
    <property type="match status" value="1"/>
</dbReference>
<dbReference type="Pfam" id="PF13474">
    <property type="entry name" value="SnoaL_3"/>
    <property type="match status" value="1"/>
</dbReference>
<evidence type="ECO:0000313" key="2">
    <source>
        <dbReference type="EMBL" id="QIV83422.1"/>
    </source>
</evidence>
<evidence type="ECO:0000313" key="3">
    <source>
        <dbReference type="Proteomes" id="UP000501849"/>
    </source>
</evidence>
<organism evidence="2 3">
    <name type="scientific">Mycolicibacterium frederiksbergense</name>
    <dbReference type="NCBI Taxonomy" id="117567"/>
    <lineage>
        <taxon>Bacteria</taxon>
        <taxon>Bacillati</taxon>
        <taxon>Actinomycetota</taxon>
        <taxon>Actinomycetes</taxon>
        <taxon>Mycobacteriales</taxon>
        <taxon>Mycobacteriaceae</taxon>
        <taxon>Mycolicibacterium</taxon>
    </lineage>
</organism>
<dbReference type="Gene3D" id="3.10.450.50">
    <property type="match status" value="1"/>
</dbReference>
<dbReference type="InterPro" id="IPR032710">
    <property type="entry name" value="NTF2-like_dom_sf"/>
</dbReference>
<dbReference type="RefSeq" id="WP_168143821.1">
    <property type="nucleotide sequence ID" value="NZ_CP038799.1"/>
</dbReference>
<protein>
    <submittedName>
        <fullName evidence="2">DUF4440 domain-containing protein</fullName>
    </submittedName>
</protein>
<dbReference type="EMBL" id="CP038799">
    <property type="protein sequence ID" value="QIV83422.1"/>
    <property type="molecule type" value="Genomic_DNA"/>
</dbReference>
<dbReference type="AlphaFoldDB" id="A0A6H0S747"/>
<dbReference type="InterPro" id="IPR037401">
    <property type="entry name" value="SnoaL-like"/>
</dbReference>
<evidence type="ECO:0000259" key="1">
    <source>
        <dbReference type="Pfam" id="PF13474"/>
    </source>
</evidence>
<accession>A0A6H0S747</accession>
<sequence length="131" mass="14729">MSAETDIRMLIARWVDGVRACDLDAVTAAHSDDIVMFDVPPPYEGIRGKPAYRESWPPFFEFIRSGATFELVELNVDAGEDVAFAYGLLRCGGEKEFAENPDNRLRLSMGLRRIGGEWLIAHEHHSFPDTT</sequence>
<dbReference type="KEGG" id="mfre:EXE63_22950"/>
<proteinExistence type="predicted"/>
<gene>
    <name evidence="2" type="ORF">EXE63_22950</name>
</gene>
<name>A0A6H0S747_9MYCO</name>
<dbReference type="Proteomes" id="UP000501849">
    <property type="component" value="Chromosome"/>
</dbReference>
<feature type="domain" description="SnoaL-like" evidence="1">
    <location>
        <begin position="7"/>
        <end position="129"/>
    </location>
</feature>
<keyword evidence="3" id="KW-1185">Reference proteome</keyword>